<dbReference type="GO" id="GO:1990904">
    <property type="term" value="C:ribonucleoprotein complex"/>
    <property type="evidence" value="ECO:0007669"/>
    <property type="project" value="UniProtKB-KW"/>
</dbReference>
<dbReference type="PANTHER" id="PTHR39080">
    <property type="entry name" value="50S RIBOSOMAL PROTEIN L28"/>
    <property type="match status" value="1"/>
</dbReference>
<comment type="similarity">
    <text evidence="1 5">Belongs to the bacterial ribosomal protein bL28 family.</text>
</comment>
<dbReference type="InterPro" id="IPR050096">
    <property type="entry name" value="Bacterial_rp_bL28"/>
</dbReference>
<evidence type="ECO:0000256" key="5">
    <source>
        <dbReference type="HAMAP-Rule" id="MF_00373"/>
    </source>
</evidence>
<gene>
    <name evidence="5" type="primary">rpmB</name>
    <name evidence="6" type="ORF">A2777_04515</name>
</gene>
<proteinExistence type="inferred from homology"/>
<dbReference type="NCBIfam" id="TIGR00009">
    <property type="entry name" value="L28"/>
    <property type="match status" value="1"/>
</dbReference>
<protein>
    <recommendedName>
        <fullName evidence="4 5">Large ribosomal subunit protein bL28</fullName>
    </recommendedName>
</protein>
<evidence type="ECO:0000256" key="2">
    <source>
        <dbReference type="ARBA" id="ARBA00022980"/>
    </source>
</evidence>
<evidence type="ECO:0000313" key="7">
    <source>
        <dbReference type="Proteomes" id="UP000177354"/>
    </source>
</evidence>
<evidence type="ECO:0000313" key="6">
    <source>
        <dbReference type="EMBL" id="OGG05507.1"/>
    </source>
</evidence>
<keyword evidence="2 5" id="KW-0689">Ribosomal protein</keyword>
<reference evidence="6 7" key="1">
    <citation type="journal article" date="2016" name="Nat. Commun.">
        <title>Thousands of microbial genomes shed light on interconnected biogeochemical processes in an aquifer system.</title>
        <authorList>
            <person name="Anantharaman K."/>
            <person name="Brown C.T."/>
            <person name="Hug L.A."/>
            <person name="Sharon I."/>
            <person name="Castelle C.J."/>
            <person name="Probst A.J."/>
            <person name="Thomas B.C."/>
            <person name="Singh A."/>
            <person name="Wilkins M.J."/>
            <person name="Karaoz U."/>
            <person name="Brodie E.L."/>
            <person name="Williams K.H."/>
            <person name="Hubbard S.S."/>
            <person name="Banfield J.F."/>
        </authorList>
    </citation>
    <scope>NUCLEOTIDE SEQUENCE [LARGE SCALE GENOMIC DNA]</scope>
</reference>
<dbReference type="AlphaFoldDB" id="A0A1F5YZZ6"/>
<sequence length="108" mass="12381">MARICENCKKGIGYGHAVSHAKNRVRRIFKPNLQKIRVLTDGQSVRVILCTNCIQRLKRDSTLGKYKLFQYMKQKEISQEVRPVKEVKKPESVAPAKELEIEDIVGKA</sequence>
<organism evidence="6 7">
    <name type="scientific">Candidatus Gottesmanbacteria bacterium RIFCSPHIGHO2_01_FULL_40_15</name>
    <dbReference type="NCBI Taxonomy" id="1798376"/>
    <lineage>
        <taxon>Bacteria</taxon>
        <taxon>Candidatus Gottesmaniibacteriota</taxon>
    </lineage>
</organism>
<dbReference type="GO" id="GO:0006412">
    <property type="term" value="P:translation"/>
    <property type="evidence" value="ECO:0007669"/>
    <property type="project" value="UniProtKB-UniRule"/>
</dbReference>
<evidence type="ECO:0000256" key="1">
    <source>
        <dbReference type="ARBA" id="ARBA00008760"/>
    </source>
</evidence>
<dbReference type="InterPro" id="IPR001383">
    <property type="entry name" value="Ribosomal_bL28_bact-type"/>
</dbReference>
<dbReference type="InterPro" id="IPR034704">
    <property type="entry name" value="Ribosomal_bL28/bL31-like_sf"/>
</dbReference>
<comment type="caution">
    <text evidence="6">The sequence shown here is derived from an EMBL/GenBank/DDBJ whole genome shotgun (WGS) entry which is preliminary data.</text>
</comment>
<evidence type="ECO:0000256" key="4">
    <source>
        <dbReference type="ARBA" id="ARBA00035174"/>
    </source>
</evidence>
<keyword evidence="3 5" id="KW-0687">Ribonucleoprotein</keyword>
<dbReference type="Proteomes" id="UP000177354">
    <property type="component" value="Unassembled WGS sequence"/>
</dbReference>
<dbReference type="Pfam" id="PF00830">
    <property type="entry name" value="Ribosomal_L28"/>
    <property type="match status" value="1"/>
</dbReference>
<name>A0A1F5YZZ6_9BACT</name>
<dbReference type="EMBL" id="MFJF01000032">
    <property type="protein sequence ID" value="OGG05507.1"/>
    <property type="molecule type" value="Genomic_DNA"/>
</dbReference>
<dbReference type="InterPro" id="IPR037147">
    <property type="entry name" value="Ribosomal_bL28_sf"/>
</dbReference>
<accession>A0A1F5YZZ6</accession>
<dbReference type="Gene3D" id="2.30.170.40">
    <property type="entry name" value="Ribosomal protein L28/L24"/>
    <property type="match status" value="1"/>
</dbReference>
<dbReference type="InterPro" id="IPR026569">
    <property type="entry name" value="Ribosomal_bL28"/>
</dbReference>
<dbReference type="HAMAP" id="MF_00373">
    <property type="entry name" value="Ribosomal_bL28"/>
    <property type="match status" value="1"/>
</dbReference>
<dbReference type="GO" id="GO:0005840">
    <property type="term" value="C:ribosome"/>
    <property type="evidence" value="ECO:0007669"/>
    <property type="project" value="UniProtKB-KW"/>
</dbReference>
<dbReference type="PANTHER" id="PTHR39080:SF1">
    <property type="entry name" value="LARGE RIBOSOMAL SUBUNIT PROTEIN BL28A"/>
    <property type="match status" value="1"/>
</dbReference>
<evidence type="ECO:0000256" key="3">
    <source>
        <dbReference type="ARBA" id="ARBA00023274"/>
    </source>
</evidence>
<dbReference type="GO" id="GO:0003735">
    <property type="term" value="F:structural constituent of ribosome"/>
    <property type="evidence" value="ECO:0007669"/>
    <property type="project" value="InterPro"/>
</dbReference>
<dbReference type="SUPFAM" id="SSF143800">
    <property type="entry name" value="L28p-like"/>
    <property type="match status" value="1"/>
</dbReference>